<feature type="region of interest" description="Disordered" evidence="7">
    <location>
        <begin position="623"/>
        <end position="681"/>
    </location>
</feature>
<dbReference type="GO" id="GO:0010508">
    <property type="term" value="P:positive regulation of autophagy"/>
    <property type="evidence" value="ECO:0000318"/>
    <property type="project" value="GO_Central"/>
</dbReference>
<dbReference type="PROSITE" id="PS50186">
    <property type="entry name" value="DEP"/>
    <property type="match status" value="1"/>
</dbReference>
<dbReference type="Pfam" id="PF24438">
    <property type="entry name" value="IML1_N_fung"/>
    <property type="match status" value="1"/>
</dbReference>
<dbReference type="Proteomes" id="UP000007241">
    <property type="component" value="Unassembled WGS sequence"/>
</dbReference>
<dbReference type="InterPro" id="IPR048255">
    <property type="entry name" value="IML1_N"/>
</dbReference>
<sequence length="1683" mass="189586">MQRISTTENAQILNLWVHDERYSHLDVVINPIWFPGVQLGDLFEIYPAEQTSGTTQPSSNVSGSSNTRNKSLEGLGTSQLAQKYTDSNNRLILQISVAQHIATLFELNARTNVVARKVDKESVTASFVEVTFRDQYIGRTDMWRLKMSLTGTALYYGKQVLTLGIRGQVKDIIINGGSAKCCYVSDSTKTIFRSETAKYFIFIQMSREMWEFDEDGELYFEKCVHGFLPELFARWKEIGANHVVSIVLFARIHQVDIAAFDLKSKEQSVPIYYSADGQPCRDYYRVVVDRETYTDWSQLLIPLKKEFVRFQRDVLEQKDASGTTMFSGTNSLASEGNILEAINLALNPFDKHYVDRDLMRTGLSIVVVTPGTGYFEVDKRLCRLTWQRMVDNGIGLDLVCLAKPPLYTVPLFQFASYEAVSSVNPSNHLTPMTAACPSRVSPSSFVGSRNSHTANPNDLDTDQRSIHTSGSAARSDRFNSEPAYFGRSCGSERKPEVWDPLYSDEDSILGGRLGSFYTVPNWVDCSFWNRSKPKQTSLLRSGDASFVSRCRMYEVQMMGFVEQVETKINVPYLDQHFDGLAIHQNGDMNSPKDVGISISTLESFDFAQYDAGLFVEHHDAANSAMTTPTSTQTQPQQNQHRSNFPTNSQNASLFSFTDMRSQQGLRSRLSPDPNGDFSQSGSRNINIETAHETGVGNGTDALYDSRHQPHSGSMVQRMSLTRNSRATTSLAPMTPIHFSHGPSSRLESRDRTMRLSGSLKDREYGRNFDKHMLERVNRGGNRESNHAIPEFTHLSIVDLQPIQIRPHNQLGHANYTGTSATGDKTMGYVSGARSSYSGSGSYKEINSPVFDNSKHFSKISPGRSIHFTNRQTMRQNYVNPCNPIKNVIRASSQARRWEHIFPKSVMKARDVAWTNWKPLCRPACMPLTTEFFPSPDEILELYQEYTYTVLPAEDINFHSSTDEQQNKKVENLLIELISQRLAQGFQLVVSTVQDGPQKFPGTPAPASRVGAVNALTNAQMTGGPRSRASWSPHRSATSSYQHVYQPTFTFSTTTPYYVSLGDHVHRLFYDALGNNVEIKRYIRKIGYNTEGITYPCAIWSKHRSGYELRTASFTYPSLATYNWNYLDHLVAGYQEKMTDALRYWRTRFLLIPTETLVTSSILMSANNDTLDEEEVRIAAFNKFIDALEKVRWVPPSETVSNGKTTRSIQVQHTSFDASAFVKSELSRAGDTVLTDVASNRRRTSVSALSSFMSMTSIPISLTERLNRSCSLSEIAIAMQQSNGPSFKDRRWHFTRFERVCVGSEFVDWLVRCFLDINTRDEAVQFGNYLLENGVIQHAYRKHKFMDGFYFYNVGKGFDNEALHEKILSQSGWFGTGKGNVAVAKTSSIDLSGGLPTIESIAASSLSSIQAGSVLAQQQSILVSPLVSHASIPSPAPPDQFCISRQINIDMDPQRKSTRQERAVLHYDTTHNPKNCYHIQLHWLVCTPRLIEDMLRSWGRIAEKCSLKLVEAPMEQPQMFSDDNPFQSVILVPLSLMPPKLSEVISRLGLDIDVPPMWFEAELVRSQNFVLDIESDLLFPKDKILCSFTPLPYLRTQYVHRSGVALVQLCEEGKFMWAENRVFLAGNSNTSGSGATSRNSPDALLAEFCRICQDIEFLKSFWIEAEKRLQSLSQPGETVSCIKD</sequence>
<comment type="subcellular location">
    <subcellularLocation>
        <location evidence="1">Vacuole membrane</location>
        <topology evidence="1">Peripheral membrane protein</topology>
    </subcellularLocation>
</comment>
<gene>
    <name evidence="9" type="ORF">BATDEDRAFT_26032</name>
</gene>
<feature type="region of interest" description="Disordered" evidence="7">
    <location>
        <begin position="443"/>
        <end position="478"/>
    </location>
</feature>
<evidence type="ECO:0000259" key="8">
    <source>
        <dbReference type="PROSITE" id="PS50186"/>
    </source>
</evidence>
<dbReference type="GO" id="GO:0035556">
    <property type="term" value="P:intracellular signal transduction"/>
    <property type="evidence" value="ECO:0007669"/>
    <property type="project" value="InterPro"/>
</dbReference>
<dbReference type="InParanoid" id="F4P6D1"/>
<evidence type="ECO:0000256" key="7">
    <source>
        <dbReference type="SAM" id="MobiDB-lite"/>
    </source>
</evidence>
<evidence type="ECO:0000256" key="2">
    <source>
        <dbReference type="ARBA" id="ARBA00005643"/>
    </source>
</evidence>
<dbReference type="SMART" id="SM00049">
    <property type="entry name" value="DEP"/>
    <property type="match status" value="1"/>
</dbReference>
<dbReference type="InterPro" id="IPR045838">
    <property type="entry name" value="DEPDC5_CTD"/>
</dbReference>
<dbReference type="InterPro" id="IPR027244">
    <property type="entry name" value="IML1"/>
</dbReference>
<dbReference type="FunCoup" id="F4P6D1">
    <property type="interactions" value="205"/>
</dbReference>
<dbReference type="GO" id="GO:0005096">
    <property type="term" value="F:GTPase activator activity"/>
    <property type="evidence" value="ECO:0007669"/>
    <property type="project" value="InterPro"/>
</dbReference>
<dbReference type="OrthoDB" id="39497at2759"/>
<dbReference type="GO" id="GO:1990130">
    <property type="term" value="C:GATOR1 complex"/>
    <property type="evidence" value="ECO:0000318"/>
    <property type="project" value="GO_Central"/>
</dbReference>
<evidence type="ECO:0000313" key="9">
    <source>
        <dbReference type="EMBL" id="EGF79586.1"/>
    </source>
</evidence>
<evidence type="ECO:0000256" key="5">
    <source>
        <dbReference type="ARBA" id="ARBA00022554"/>
    </source>
</evidence>
<dbReference type="SUPFAM" id="SSF46785">
    <property type="entry name" value="Winged helix' DNA-binding domain"/>
    <property type="match status" value="1"/>
</dbReference>
<feature type="compositionally biased region" description="Polar residues" evidence="7">
    <location>
        <begin position="443"/>
        <end position="458"/>
    </location>
</feature>
<feature type="domain" description="DEP" evidence="8">
    <location>
        <begin position="1280"/>
        <end position="1355"/>
    </location>
</feature>
<accession>F4P6D1</accession>
<dbReference type="RefSeq" id="XP_006679932.1">
    <property type="nucleotide sequence ID" value="XM_006679869.1"/>
</dbReference>
<evidence type="ECO:0000256" key="3">
    <source>
        <dbReference type="ARBA" id="ARBA00018529"/>
    </source>
</evidence>
<dbReference type="STRING" id="684364.F4P6D1"/>
<dbReference type="Pfam" id="PF12257">
    <property type="entry name" value="IML1"/>
    <property type="match status" value="1"/>
</dbReference>
<feature type="compositionally biased region" description="Low complexity" evidence="7">
    <location>
        <begin position="626"/>
        <end position="639"/>
    </location>
</feature>
<organism evidence="9 10">
    <name type="scientific">Batrachochytrium dendrobatidis (strain JAM81 / FGSC 10211)</name>
    <name type="common">Frog chytrid fungus</name>
    <dbReference type="NCBI Taxonomy" id="684364"/>
    <lineage>
        <taxon>Eukaryota</taxon>
        <taxon>Fungi</taxon>
        <taxon>Fungi incertae sedis</taxon>
        <taxon>Chytridiomycota</taxon>
        <taxon>Chytridiomycota incertae sedis</taxon>
        <taxon>Chytridiomycetes</taxon>
        <taxon>Rhizophydiales</taxon>
        <taxon>Rhizophydiales incertae sedis</taxon>
        <taxon>Batrachochytrium</taxon>
    </lineage>
</organism>
<keyword evidence="6" id="KW-0472">Membrane</keyword>
<proteinExistence type="inferred from homology"/>
<dbReference type="Pfam" id="PF19418">
    <property type="entry name" value="DEPDC5_CTD"/>
    <property type="match status" value="1"/>
</dbReference>
<keyword evidence="5" id="KW-0926">Vacuole</keyword>
<name>F4P6D1_BATDJ</name>
<evidence type="ECO:0000256" key="6">
    <source>
        <dbReference type="ARBA" id="ARBA00023136"/>
    </source>
</evidence>
<dbReference type="InterPro" id="IPR057068">
    <property type="entry name" value="IML1_N_fung"/>
</dbReference>
<dbReference type="InterPro" id="IPR000591">
    <property type="entry name" value="DEP_dom"/>
</dbReference>
<dbReference type="GO" id="GO:0005774">
    <property type="term" value="C:vacuolar membrane"/>
    <property type="evidence" value="ECO:0007669"/>
    <property type="project" value="UniProtKB-SubCell"/>
</dbReference>
<evidence type="ECO:0000256" key="1">
    <source>
        <dbReference type="ARBA" id="ARBA00004148"/>
    </source>
</evidence>
<dbReference type="InterPro" id="IPR036388">
    <property type="entry name" value="WH-like_DNA-bd_sf"/>
</dbReference>
<keyword evidence="10" id="KW-1185">Reference proteome</keyword>
<comment type="similarity">
    <text evidence="2">Belongs to the IML1 family.</text>
</comment>
<reference evidence="9 10" key="1">
    <citation type="submission" date="2009-12" db="EMBL/GenBank/DDBJ databases">
        <title>The draft genome of Batrachochytrium dendrobatidis.</title>
        <authorList>
            <consortium name="US DOE Joint Genome Institute (JGI-PGF)"/>
            <person name="Kuo A."/>
            <person name="Salamov A."/>
            <person name="Schmutz J."/>
            <person name="Lucas S."/>
            <person name="Pitluck S."/>
            <person name="Rosenblum E."/>
            <person name="Stajich J."/>
            <person name="Eisen M."/>
            <person name="Grigoriev I.V."/>
        </authorList>
    </citation>
    <scope>NUCLEOTIDE SEQUENCE [LARGE SCALE GENOMIC DNA]</scope>
    <source>
        <strain evidence="10">JAM81 / FGSC 10211</strain>
    </source>
</reference>
<dbReference type="PANTHER" id="PTHR13179">
    <property type="entry name" value="DEP DOMAIN CONTAINING PROTEIN 5"/>
    <property type="match status" value="1"/>
</dbReference>
<dbReference type="OMA" id="SWMNATP"/>
<protein>
    <recommendedName>
        <fullName evidence="3">Vacuolar membrane-associated protein IML1</fullName>
    </recommendedName>
    <alternativeName>
        <fullName evidence="4">Vacuolar membrane-associated protein iml1</fullName>
    </alternativeName>
</protein>
<evidence type="ECO:0000256" key="4">
    <source>
        <dbReference type="ARBA" id="ARBA00021881"/>
    </source>
</evidence>
<dbReference type="InterPro" id="IPR036390">
    <property type="entry name" value="WH_DNA-bd_sf"/>
</dbReference>
<dbReference type="GO" id="GO:1904262">
    <property type="term" value="P:negative regulation of TORC1 signaling"/>
    <property type="evidence" value="ECO:0000318"/>
    <property type="project" value="GO_Central"/>
</dbReference>
<dbReference type="GeneID" id="18238932"/>
<dbReference type="EMBL" id="GL882886">
    <property type="protein sequence ID" value="EGF79586.1"/>
    <property type="molecule type" value="Genomic_DNA"/>
</dbReference>
<feature type="compositionally biased region" description="Polar residues" evidence="7">
    <location>
        <begin position="640"/>
        <end position="665"/>
    </location>
</feature>
<evidence type="ECO:0000313" key="10">
    <source>
        <dbReference type="Proteomes" id="UP000007241"/>
    </source>
</evidence>
<dbReference type="Gene3D" id="1.10.10.10">
    <property type="entry name" value="Winged helix-like DNA-binding domain superfamily/Winged helix DNA-binding domain"/>
    <property type="match status" value="1"/>
</dbReference>
<dbReference type="Pfam" id="PF00610">
    <property type="entry name" value="DEP"/>
    <property type="match status" value="1"/>
</dbReference>
<dbReference type="PANTHER" id="PTHR13179:SF8">
    <property type="entry name" value="GATOR COMPLEX PROTEIN DEPDC5"/>
    <property type="match status" value="1"/>
</dbReference>
<dbReference type="HOGENOM" id="CLU_000935_1_1_1"/>